<evidence type="ECO:0000313" key="2">
    <source>
        <dbReference type="EMBL" id="KAL3783201.1"/>
    </source>
</evidence>
<feature type="region of interest" description="Disordered" evidence="1">
    <location>
        <begin position="283"/>
        <end position="304"/>
    </location>
</feature>
<organism evidence="2 3">
    <name type="scientific">Cyclotella cryptica</name>
    <dbReference type="NCBI Taxonomy" id="29204"/>
    <lineage>
        <taxon>Eukaryota</taxon>
        <taxon>Sar</taxon>
        <taxon>Stramenopiles</taxon>
        <taxon>Ochrophyta</taxon>
        <taxon>Bacillariophyta</taxon>
        <taxon>Coscinodiscophyceae</taxon>
        <taxon>Thalassiosirophycidae</taxon>
        <taxon>Stephanodiscales</taxon>
        <taxon>Stephanodiscaceae</taxon>
        <taxon>Cyclotella</taxon>
    </lineage>
</organism>
<dbReference type="AlphaFoldDB" id="A0ABD3P771"/>
<evidence type="ECO:0000313" key="3">
    <source>
        <dbReference type="Proteomes" id="UP001516023"/>
    </source>
</evidence>
<protein>
    <submittedName>
        <fullName evidence="2">Uncharacterized protein</fullName>
    </submittedName>
</protein>
<dbReference type="EMBL" id="JABMIG020000266">
    <property type="protein sequence ID" value="KAL3783201.1"/>
    <property type="molecule type" value="Genomic_DNA"/>
</dbReference>
<name>A0ABD3P771_9STRA</name>
<sequence length="304" mass="33447">MLHPVPPSFLPVPPILPTMPHAAPAPAVAAAESQVLCQDIETVPAAGVVTAAAELTEAPALDVAAATEAIQEQEEDAEIDLSVHLTGEHTDLGVASGLTEGSPKMPKNQKTYKKKSVSVPDFFATIRNKISWFKQNGSTVNPMPSDDNRRVELTEYLEELSQPEFHQDYLSYNKGRMTKCSCLHIFRDPNICLVCANWLQWSMKRHKALEDQDAIQWVRYTSVLLRGRSKAYLIPYLNVYPGTNNKLTELTSNNMPSSTTLSFAKMASRSSFSAKLIIGGASSLFHSPPEQQRSMGMSGRREAS</sequence>
<keyword evidence="3" id="KW-1185">Reference proteome</keyword>
<proteinExistence type="predicted"/>
<evidence type="ECO:0000256" key="1">
    <source>
        <dbReference type="SAM" id="MobiDB-lite"/>
    </source>
</evidence>
<comment type="caution">
    <text evidence="2">The sequence shown here is derived from an EMBL/GenBank/DDBJ whole genome shotgun (WGS) entry which is preliminary data.</text>
</comment>
<gene>
    <name evidence="2" type="ORF">HJC23_013544</name>
</gene>
<reference evidence="2 3" key="1">
    <citation type="journal article" date="2020" name="G3 (Bethesda)">
        <title>Improved Reference Genome for Cyclotella cryptica CCMP332, a Model for Cell Wall Morphogenesis, Salinity Adaptation, and Lipid Production in Diatoms (Bacillariophyta).</title>
        <authorList>
            <person name="Roberts W.R."/>
            <person name="Downey K.M."/>
            <person name="Ruck E.C."/>
            <person name="Traller J.C."/>
            <person name="Alverson A.J."/>
        </authorList>
    </citation>
    <scope>NUCLEOTIDE SEQUENCE [LARGE SCALE GENOMIC DNA]</scope>
    <source>
        <strain evidence="2 3">CCMP332</strain>
    </source>
</reference>
<dbReference type="Proteomes" id="UP001516023">
    <property type="component" value="Unassembled WGS sequence"/>
</dbReference>
<accession>A0ABD3P771</accession>